<feature type="transmembrane region" description="Helical" evidence="1">
    <location>
        <begin position="6"/>
        <end position="23"/>
    </location>
</feature>
<feature type="transmembrane region" description="Helical" evidence="1">
    <location>
        <begin position="44"/>
        <end position="62"/>
    </location>
</feature>
<evidence type="ECO:0000313" key="2">
    <source>
        <dbReference type="EMBL" id="GGI54863.1"/>
    </source>
</evidence>
<dbReference type="Pfam" id="PF11146">
    <property type="entry name" value="DUF2905"/>
    <property type="match status" value="1"/>
</dbReference>
<evidence type="ECO:0000256" key="1">
    <source>
        <dbReference type="SAM" id="Phobius"/>
    </source>
</evidence>
<dbReference type="RefSeq" id="WP_188421384.1">
    <property type="nucleotide sequence ID" value="NZ_BMDP01000003.1"/>
</dbReference>
<gene>
    <name evidence="2" type="ORF">GCM10011430_20370</name>
</gene>
<evidence type="ECO:0008006" key="4">
    <source>
        <dbReference type="Google" id="ProtNLM"/>
    </source>
</evidence>
<evidence type="ECO:0000313" key="3">
    <source>
        <dbReference type="Proteomes" id="UP000627205"/>
    </source>
</evidence>
<dbReference type="Proteomes" id="UP000627205">
    <property type="component" value="Unassembled WGS sequence"/>
</dbReference>
<dbReference type="EMBL" id="BMDP01000003">
    <property type="protein sequence ID" value="GGI54863.1"/>
    <property type="molecule type" value="Genomic_DNA"/>
</dbReference>
<proteinExistence type="predicted"/>
<accession>A0A8J3B4C2</accession>
<reference evidence="2" key="1">
    <citation type="journal article" date="2014" name="Int. J. Syst. Evol. Microbiol.">
        <title>Complete genome sequence of Corynebacterium casei LMG S-19264T (=DSM 44701T), isolated from a smear-ripened cheese.</title>
        <authorList>
            <consortium name="US DOE Joint Genome Institute (JGI-PGF)"/>
            <person name="Walter F."/>
            <person name="Albersmeier A."/>
            <person name="Kalinowski J."/>
            <person name="Ruckert C."/>
        </authorList>
    </citation>
    <scope>NUCLEOTIDE SEQUENCE</scope>
    <source>
        <strain evidence="2">CCM 7664</strain>
    </source>
</reference>
<reference evidence="2" key="2">
    <citation type="submission" date="2020-09" db="EMBL/GenBank/DDBJ databases">
        <authorList>
            <person name="Sun Q."/>
            <person name="Sedlacek I."/>
        </authorList>
    </citation>
    <scope>NUCLEOTIDE SEQUENCE</scope>
    <source>
        <strain evidence="2">CCM 7664</strain>
    </source>
</reference>
<keyword evidence="1" id="KW-0812">Transmembrane</keyword>
<name>A0A8J3B4C2_9BURK</name>
<sequence>MIRWVAAIFVGLTVFYALLPWILEKVGVGRIIGDVRIDLGRLKLVLPFGSTVLWSAVVFLIAEAVKRFW</sequence>
<keyword evidence="3" id="KW-1185">Reference proteome</keyword>
<keyword evidence="1" id="KW-1133">Transmembrane helix</keyword>
<dbReference type="InterPro" id="IPR021320">
    <property type="entry name" value="DUF2905"/>
</dbReference>
<comment type="caution">
    <text evidence="2">The sequence shown here is derived from an EMBL/GenBank/DDBJ whole genome shotgun (WGS) entry which is preliminary data.</text>
</comment>
<organism evidence="2 3">
    <name type="scientific">Oxalicibacterium solurbis</name>
    <dbReference type="NCBI Taxonomy" id="69280"/>
    <lineage>
        <taxon>Bacteria</taxon>
        <taxon>Pseudomonadati</taxon>
        <taxon>Pseudomonadota</taxon>
        <taxon>Betaproteobacteria</taxon>
        <taxon>Burkholderiales</taxon>
        <taxon>Oxalobacteraceae</taxon>
        <taxon>Oxalicibacterium</taxon>
    </lineage>
</organism>
<protein>
    <recommendedName>
        <fullName evidence="4">DUF2905 domain-containing protein</fullName>
    </recommendedName>
</protein>
<keyword evidence="1" id="KW-0472">Membrane</keyword>
<dbReference type="AlphaFoldDB" id="A0A8J3B4C2"/>